<dbReference type="SUPFAM" id="SSF53383">
    <property type="entry name" value="PLP-dependent transferases"/>
    <property type="match status" value="1"/>
</dbReference>
<dbReference type="GO" id="GO:0006520">
    <property type="term" value="P:amino acid metabolic process"/>
    <property type="evidence" value="ECO:0007669"/>
    <property type="project" value="InterPro"/>
</dbReference>
<keyword evidence="6" id="KW-0732">Signal</keyword>
<keyword evidence="4" id="KW-0808">Transferase</keyword>
<gene>
    <name evidence="8" type="ORF">CTAYLR_009365</name>
    <name evidence="9" type="ORF">CTAYLR_010237</name>
</gene>
<evidence type="ECO:0000256" key="6">
    <source>
        <dbReference type="SAM" id="SignalP"/>
    </source>
</evidence>
<evidence type="ECO:0000256" key="1">
    <source>
        <dbReference type="ARBA" id="ARBA00001933"/>
    </source>
</evidence>
<accession>A0AAD7XPM6</accession>
<dbReference type="Gene3D" id="3.40.640.10">
    <property type="entry name" value="Type I PLP-dependent aspartate aminotransferase-like (Major domain)"/>
    <property type="match status" value="1"/>
</dbReference>
<feature type="signal peptide" evidence="6">
    <location>
        <begin position="1"/>
        <end position="25"/>
    </location>
</feature>
<evidence type="ECO:0000313" key="8">
    <source>
        <dbReference type="EMBL" id="KAJ8608823.1"/>
    </source>
</evidence>
<dbReference type="PANTHER" id="PTHR46383:SF5">
    <property type="entry name" value="AMINOTRANSFERASE CLASS I_CLASSII DOMAIN-CONTAINING PROTEIN"/>
    <property type="match status" value="1"/>
</dbReference>
<comment type="similarity">
    <text evidence="2">Belongs to the class-I pyridoxal-phosphate-dependent aminotransferase family.</text>
</comment>
<evidence type="ECO:0000313" key="10">
    <source>
        <dbReference type="Proteomes" id="UP001230188"/>
    </source>
</evidence>
<sequence>MLSVRKDILSLTALMIRLWARPARGVRCRQLSVSGRVLRTEPPVIVRMKELMEGKSDVLSLAQGIVHWEPPADAIAACAAGLSSSHAYQPAEGLPALREALRRKIRDENGLSRSEIMVTAGANQAYANLVIALLDSGDRAALLTPYYFNHLMALQMTGCEPIFASTTPELLPDVAALEREAFDREDPARMVTLVNPGNPTGVTIPREILEAVSDLCARRGAWLVLDNTYEHFAWGLPHDVIEGDHVVNIFSFSKAFGMMGWRVGYLAYPPALGPEILKVQDTVVICPTAASQLVALGALEAAGRPWVSRKLLTLEEPKRLVRDALVDALGVSSVRGGSGAIYLLGSLPDGAPDDERIAERLITEFGVATVPGSACGAPGTIRVCYANLPIDDVREAARRLSVGLRTIVGEETIR</sequence>
<keyword evidence="5" id="KW-0663">Pyridoxal phosphate</keyword>
<dbReference type="GO" id="GO:0030170">
    <property type="term" value="F:pyridoxal phosphate binding"/>
    <property type="evidence" value="ECO:0007669"/>
    <property type="project" value="InterPro"/>
</dbReference>
<dbReference type="PANTHER" id="PTHR46383">
    <property type="entry name" value="ASPARTATE AMINOTRANSFERASE"/>
    <property type="match status" value="1"/>
</dbReference>
<dbReference type="GO" id="GO:0008483">
    <property type="term" value="F:transaminase activity"/>
    <property type="evidence" value="ECO:0007669"/>
    <property type="project" value="UniProtKB-KW"/>
</dbReference>
<dbReference type="EMBL" id="JAQMWT010000153">
    <property type="protein sequence ID" value="KAJ8609079.1"/>
    <property type="molecule type" value="Genomic_DNA"/>
</dbReference>
<dbReference type="Proteomes" id="UP001230188">
    <property type="component" value="Unassembled WGS sequence"/>
</dbReference>
<evidence type="ECO:0000256" key="4">
    <source>
        <dbReference type="ARBA" id="ARBA00022679"/>
    </source>
</evidence>
<feature type="domain" description="Aminotransferase class I/classII large" evidence="7">
    <location>
        <begin position="57"/>
        <end position="400"/>
    </location>
</feature>
<keyword evidence="10" id="KW-1185">Reference proteome</keyword>
<proteinExistence type="inferred from homology"/>
<evidence type="ECO:0000256" key="5">
    <source>
        <dbReference type="ARBA" id="ARBA00022898"/>
    </source>
</evidence>
<name>A0AAD7XPM6_9STRA</name>
<organism evidence="8 10">
    <name type="scientific">Chrysophaeum taylorii</name>
    <dbReference type="NCBI Taxonomy" id="2483200"/>
    <lineage>
        <taxon>Eukaryota</taxon>
        <taxon>Sar</taxon>
        <taxon>Stramenopiles</taxon>
        <taxon>Ochrophyta</taxon>
        <taxon>Pelagophyceae</taxon>
        <taxon>Pelagomonadales</taxon>
        <taxon>Pelagomonadaceae</taxon>
        <taxon>Chrysophaeum</taxon>
    </lineage>
</organism>
<feature type="chain" id="PRO_5042442084" description="Aminotransferase class I/classII large domain-containing protein" evidence="6">
    <location>
        <begin position="26"/>
        <end position="414"/>
    </location>
</feature>
<dbReference type="InterPro" id="IPR050596">
    <property type="entry name" value="AspAT/PAT-like"/>
</dbReference>
<keyword evidence="3" id="KW-0032">Aminotransferase</keyword>
<dbReference type="InterPro" id="IPR015421">
    <property type="entry name" value="PyrdxlP-dep_Trfase_major"/>
</dbReference>
<comment type="cofactor">
    <cofactor evidence="1">
        <name>pyridoxal 5'-phosphate</name>
        <dbReference type="ChEBI" id="CHEBI:597326"/>
    </cofactor>
</comment>
<reference evidence="8" key="1">
    <citation type="submission" date="2023-01" db="EMBL/GenBank/DDBJ databases">
        <title>Metagenome sequencing of chrysophaentin producing Chrysophaeum taylorii.</title>
        <authorList>
            <person name="Davison J."/>
            <person name="Bewley C."/>
        </authorList>
    </citation>
    <scope>NUCLEOTIDE SEQUENCE</scope>
    <source>
        <strain evidence="8">NIES-1699</strain>
    </source>
</reference>
<evidence type="ECO:0000259" key="7">
    <source>
        <dbReference type="Pfam" id="PF00155"/>
    </source>
</evidence>
<evidence type="ECO:0000256" key="3">
    <source>
        <dbReference type="ARBA" id="ARBA00022576"/>
    </source>
</evidence>
<dbReference type="InterPro" id="IPR004839">
    <property type="entry name" value="Aminotransferase_I/II_large"/>
</dbReference>
<dbReference type="PROSITE" id="PS00105">
    <property type="entry name" value="AA_TRANSFER_CLASS_1"/>
    <property type="match status" value="1"/>
</dbReference>
<evidence type="ECO:0000313" key="9">
    <source>
        <dbReference type="EMBL" id="KAJ8609079.1"/>
    </source>
</evidence>
<protein>
    <recommendedName>
        <fullName evidence="7">Aminotransferase class I/classII large domain-containing protein</fullName>
    </recommendedName>
</protein>
<dbReference type="CDD" id="cd00609">
    <property type="entry name" value="AAT_like"/>
    <property type="match status" value="1"/>
</dbReference>
<dbReference type="EMBL" id="JAQMWT010000158">
    <property type="protein sequence ID" value="KAJ8608823.1"/>
    <property type="molecule type" value="Genomic_DNA"/>
</dbReference>
<dbReference type="Pfam" id="PF00155">
    <property type="entry name" value="Aminotran_1_2"/>
    <property type="match status" value="1"/>
</dbReference>
<dbReference type="InterPro" id="IPR015424">
    <property type="entry name" value="PyrdxlP-dep_Trfase"/>
</dbReference>
<comment type="caution">
    <text evidence="8">The sequence shown here is derived from an EMBL/GenBank/DDBJ whole genome shotgun (WGS) entry which is preliminary data.</text>
</comment>
<evidence type="ECO:0000256" key="2">
    <source>
        <dbReference type="ARBA" id="ARBA00007441"/>
    </source>
</evidence>
<dbReference type="InterPro" id="IPR004838">
    <property type="entry name" value="NHTrfase_class1_PyrdxlP-BS"/>
</dbReference>
<dbReference type="AlphaFoldDB" id="A0AAD7XPM6"/>